<accession>A0A0F8VRC8</accession>
<organism evidence="1">
    <name type="scientific">marine sediment metagenome</name>
    <dbReference type="NCBI Taxonomy" id="412755"/>
    <lineage>
        <taxon>unclassified sequences</taxon>
        <taxon>metagenomes</taxon>
        <taxon>ecological metagenomes</taxon>
    </lineage>
</organism>
<comment type="caution">
    <text evidence="1">The sequence shown here is derived from an EMBL/GenBank/DDBJ whole genome shotgun (WGS) entry which is preliminary data.</text>
</comment>
<gene>
    <name evidence="1" type="ORF">LCGC14_3160680</name>
</gene>
<proteinExistence type="predicted"/>
<sequence length="59" mass="6507">MEAKVKCKVFAVSDNSVGIEGGRTQLELDFSSKGTIQRKLKLKKGDAVELVIKKCPQKK</sequence>
<dbReference type="AlphaFoldDB" id="A0A0F8VRC8"/>
<evidence type="ECO:0000313" key="1">
    <source>
        <dbReference type="EMBL" id="KKK46898.1"/>
    </source>
</evidence>
<reference evidence="1" key="1">
    <citation type="journal article" date="2015" name="Nature">
        <title>Complex archaea that bridge the gap between prokaryotes and eukaryotes.</title>
        <authorList>
            <person name="Spang A."/>
            <person name="Saw J.H."/>
            <person name="Jorgensen S.L."/>
            <person name="Zaremba-Niedzwiedzka K."/>
            <person name="Martijn J."/>
            <person name="Lind A.E."/>
            <person name="van Eijk R."/>
            <person name="Schleper C."/>
            <person name="Guy L."/>
            <person name="Ettema T.J."/>
        </authorList>
    </citation>
    <scope>NUCLEOTIDE SEQUENCE</scope>
</reference>
<name>A0A0F8VRC8_9ZZZZ</name>
<dbReference type="EMBL" id="LAZR01069851">
    <property type="protein sequence ID" value="KKK46898.1"/>
    <property type="molecule type" value="Genomic_DNA"/>
</dbReference>
<protein>
    <submittedName>
        <fullName evidence="1">Uncharacterized protein</fullName>
    </submittedName>
</protein>